<dbReference type="EMBL" id="JAUIZM010000002">
    <property type="protein sequence ID" value="KAK1395625.1"/>
    <property type="molecule type" value="Genomic_DNA"/>
</dbReference>
<keyword evidence="3" id="KW-1185">Reference proteome</keyword>
<evidence type="ECO:0000313" key="2">
    <source>
        <dbReference type="EMBL" id="KAK1395625.1"/>
    </source>
</evidence>
<comment type="caution">
    <text evidence="2">The sequence shown here is derived from an EMBL/GenBank/DDBJ whole genome shotgun (WGS) entry which is preliminary data.</text>
</comment>
<evidence type="ECO:0000256" key="1">
    <source>
        <dbReference type="SAM" id="MobiDB-lite"/>
    </source>
</evidence>
<reference evidence="2" key="2">
    <citation type="submission" date="2023-05" db="EMBL/GenBank/DDBJ databases">
        <authorList>
            <person name="Schelkunov M.I."/>
        </authorList>
    </citation>
    <scope>NUCLEOTIDE SEQUENCE</scope>
    <source>
        <strain evidence="2">Hsosn_3</strain>
        <tissue evidence="2">Leaf</tissue>
    </source>
</reference>
<dbReference type="AlphaFoldDB" id="A0AAD8MZ65"/>
<dbReference type="Proteomes" id="UP001237642">
    <property type="component" value="Unassembled WGS sequence"/>
</dbReference>
<gene>
    <name evidence="2" type="ORF">POM88_005488</name>
</gene>
<dbReference type="PANTHER" id="PTHR33872">
    <property type="entry name" value="DNA POLYMERASE EPSILON CATALYTIC SUBUNIT A"/>
    <property type="match status" value="1"/>
</dbReference>
<feature type="compositionally biased region" description="Polar residues" evidence="1">
    <location>
        <begin position="60"/>
        <end position="69"/>
    </location>
</feature>
<protein>
    <submittedName>
        <fullName evidence="2">Tat-binding like</fullName>
    </submittedName>
</protein>
<name>A0AAD8MZ65_9APIA</name>
<reference evidence="2" key="1">
    <citation type="submission" date="2023-02" db="EMBL/GenBank/DDBJ databases">
        <title>Genome of toxic invasive species Heracleum sosnowskyi carries increased number of genes despite the absence of recent whole-genome duplications.</title>
        <authorList>
            <person name="Schelkunov M."/>
            <person name="Shtratnikova V."/>
            <person name="Makarenko M."/>
            <person name="Klepikova A."/>
            <person name="Omelchenko D."/>
            <person name="Novikova G."/>
            <person name="Obukhova E."/>
            <person name="Bogdanov V."/>
            <person name="Penin A."/>
            <person name="Logacheva M."/>
        </authorList>
    </citation>
    <scope>NUCLEOTIDE SEQUENCE</scope>
    <source>
        <strain evidence="2">Hsosn_3</strain>
        <tissue evidence="2">Leaf</tissue>
    </source>
</reference>
<feature type="compositionally biased region" description="Basic and acidic residues" evidence="1">
    <location>
        <begin position="37"/>
        <end position="46"/>
    </location>
</feature>
<sequence>MGSLMAGWDSHVPDPWTVKHQMNHSLTREEIDTYWKSKKQTEEEHTQVVSKETGADKSYQRSSSVPLSNTKERFLDMESDDENEVSLQNLILKNGWWTSSSSAFLNEPPVISEGGRNRHNKYASQFHVADVDASKPHLPSTGIST</sequence>
<proteinExistence type="predicted"/>
<feature type="region of interest" description="Disordered" evidence="1">
    <location>
        <begin position="37"/>
        <end position="71"/>
    </location>
</feature>
<dbReference type="PANTHER" id="PTHR33872:SF2">
    <property type="entry name" value="DNA POLYMERASE EPSILON CATALYTIC SUBUNIT A"/>
    <property type="match status" value="1"/>
</dbReference>
<accession>A0AAD8MZ65</accession>
<organism evidence="2 3">
    <name type="scientific">Heracleum sosnowskyi</name>
    <dbReference type="NCBI Taxonomy" id="360622"/>
    <lineage>
        <taxon>Eukaryota</taxon>
        <taxon>Viridiplantae</taxon>
        <taxon>Streptophyta</taxon>
        <taxon>Embryophyta</taxon>
        <taxon>Tracheophyta</taxon>
        <taxon>Spermatophyta</taxon>
        <taxon>Magnoliopsida</taxon>
        <taxon>eudicotyledons</taxon>
        <taxon>Gunneridae</taxon>
        <taxon>Pentapetalae</taxon>
        <taxon>asterids</taxon>
        <taxon>campanulids</taxon>
        <taxon>Apiales</taxon>
        <taxon>Apiaceae</taxon>
        <taxon>Apioideae</taxon>
        <taxon>apioid superclade</taxon>
        <taxon>Tordylieae</taxon>
        <taxon>Tordyliinae</taxon>
        <taxon>Heracleum</taxon>
    </lineage>
</organism>
<evidence type="ECO:0000313" key="3">
    <source>
        <dbReference type="Proteomes" id="UP001237642"/>
    </source>
</evidence>